<keyword evidence="2" id="KW-0813">Transport</keyword>
<keyword evidence="5" id="KW-0812">Transmembrane</keyword>
<name>A0A1F7GAY5_9BACT</name>
<organism evidence="6 7">
    <name type="scientific">Candidatus Roizmanbacteria bacterium RIFCSPHIGHO2_01_FULL_39_12c</name>
    <dbReference type="NCBI Taxonomy" id="1802031"/>
    <lineage>
        <taxon>Bacteria</taxon>
        <taxon>Candidatus Roizmaniibacteriota</taxon>
    </lineage>
</organism>
<evidence type="ECO:0000313" key="7">
    <source>
        <dbReference type="Proteomes" id="UP000177208"/>
    </source>
</evidence>
<dbReference type="InterPro" id="IPR006059">
    <property type="entry name" value="SBP"/>
</dbReference>
<evidence type="ECO:0000256" key="5">
    <source>
        <dbReference type="SAM" id="Phobius"/>
    </source>
</evidence>
<evidence type="ECO:0000256" key="2">
    <source>
        <dbReference type="ARBA" id="ARBA00022448"/>
    </source>
</evidence>
<dbReference type="GO" id="GO:1901982">
    <property type="term" value="F:maltose binding"/>
    <property type="evidence" value="ECO:0007669"/>
    <property type="project" value="TreeGrafter"/>
</dbReference>
<dbReference type="Gene3D" id="3.40.190.10">
    <property type="entry name" value="Periplasmic binding protein-like II"/>
    <property type="match status" value="1"/>
</dbReference>
<feature type="compositionally biased region" description="Basic and acidic residues" evidence="4">
    <location>
        <begin position="1"/>
        <end position="13"/>
    </location>
</feature>
<dbReference type="GO" id="GO:0055052">
    <property type="term" value="C:ATP-binding cassette (ABC) transporter complex, substrate-binding subunit-containing"/>
    <property type="evidence" value="ECO:0007669"/>
    <property type="project" value="TreeGrafter"/>
</dbReference>
<dbReference type="GO" id="GO:0042956">
    <property type="term" value="P:maltodextrin transmembrane transport"/>
    <property type="evidence" value="ECO:0007669"/>
    <property type="project" value="TreeGrafter"/>
</dbReference>
<evidence type="ECO:0000256" key="3">
    <source>
        <dbReference type="ARBA" id="ARBA00022729"/>
    </source>
</evidence>
<proteinExistence type="inferred from homology"/>
<dbReference type="GO" id="GO:0015768">
    <property type="term" value="P:maltose transport"/>
    <property type="evidence" value="ECO:0007669"/>
    <property type="project" value="TreeGrafter"/>
</dbReference>
<feature type="region of interest" description="Disordered" evidence="4">
    <location>
        <begin position="1"/>
        <end position="63"/>
    </location>
</feature>
<dbReference type="Proteomes" id="UP000177208">
    <property type="component" value="Unassembled WGS sequence"/>
</dbReference>
<dbReference type="SUPFAM" id="SSF53850">
    <property type="entry name" value="Periplasmic binding protein-like II"/>
    <property type="match status" value="1"/>
</dbReference>
<dbReference type="EMBL" id="MFZG01000027">
    <property type="protein sequence ID" value="OGK16069.1"/>
    <property type="molecule type" value="Genomic_DNA"/>
</dbReference>
<protein>
    <recommendedName>
        <fullName evidence="8">Sugar ABC transporter substrate-binding protein</fullName>
    </recommendedName>
</protein>
<sequence length="496" mass="55342">MDDNKINDEEKQTESISQSGQIFEAENQGGLQPEEVAPEVEAATGEEVAPVAPGSEMPSEPPPVVYQENKNKYFIIAGLAAVFLIILIFFLRLFLGGKPASKEVSLTYWGLWEEKEVFTPIIEEYQRKNPGIKINYQKMIPQDYREKLLARSKNGQGPDLFRFHNTWLPQIKDVVVPLPDTVMAGTEFEKTFYKIHQQDLKIGDKYYGIPLYIDGLVLIYNDSLFKQAGISVPPSTWDDITDAVINLTVKDADGQLITAGIALGLASNVEHFSDILGLMLLQNGADLKSLDKAEAAGALESFRKFAEPPNNFWDESMPNSTTAFIEEKVAMIFAPSWEALTIKNINPDLQLKVVPVPVVPGGSALSLANYWVEGVNRYSKNQVEAWKFLRFLVEKDNLTKLYETQSKLRRFGEPYSRVDLGSLLAQDEYVGAVIKQADSFVSLPVVAKTYDSGLNDEIIQYLVNAVNATVQGVDYSDALKTAKKGVDQVFEKYSIQ</sequence>
<dbReference type="PANTHER" id="PTHR30061:SF50">
    <property type="entry name" value="MALTOSE_MALTODEXTRIN-BINDING PERIPLASMIC PROTEIN"/>
    <property type="match status" value="1"/>
</dbReference>
<evidence type="ECO:0000256" key="4">
    <source>
        <dbReference type="SAM" id="MobiDB-lite"/>
    </source>
</evidence>
<feature type="compositionally biased region" description="Low complexity" evidence="4">
    <location>
        <begin position="33"/>
        <end position="53"/>
    </location>
</feature>
<dbReference type="AlphaFoldDB" id="A0A1F7GAY5"/>
<feature type="transmembrane region" description="Helical" evidence="5">
    <location>
        <begin position="73"/>
        <end position="95"/>
    </location>
</feature>
<gene>
    <name evidence="6" type="ORF">A2774_01710</name>
</gene>
<keyword evidence="5" id="KW-0472">Membrane</keyword>
<dbReference type="Pfam" id="PF01547">
    <property type="entry name" value="SBP_bac_1"/>
    <property type="match status" value="1"/>
</dbReference>
<comment type="caution">
    <text evidence="6">The sequence shown here is derived from an EMBL/GenBank/DDBJ whole genome shotgun (WGS) entry which is preliminary data.</text>
</comment>
<reference evidence="6 7" key="1">
    <citation type="journal article" date="2016" name="Nat. Commun.">
        <title>Thousands of microbial genomes shed light on interconnected biogeochemical processes in an aquifer system.</title>
        <authorList>
            <person name="Anantharaman K."/>
            <person name="Brown C.T."/>
            <person name="Hug L.A."/>
            <person name="Sharon I."/>
            <person name="Castelle C.J."/>
            <person name="Probst A.J."/>
            <person name="Thomas B.C."/>
            <person name="Singh A."/>
            <person name="Wilkins M.J."/>
            <person name="Karaoz U."/>
            <person name="Brodie E.L."/>
            <person name="Williams K.H."/>
            <person name="Hubbard S.S."/>
            <person name="Banfield J.F."/>
        </authorList>
    </citation>
    <scope>NUCLEOTIDE SEQUENCE [LARGE SCALE GENOMIC DNA]</scope>
</reference>
<keyword evidence="5" id="KW-1133">Transmembrane helix</keyword>
<accession>A0A1F7GAY5</accession>
<keyword evidence="3" id="KW-0732">Signal</keyword>
<evidence type="ECO:0008006" key="8">
    <source>
        <dbReference type="Google" id="ProtNLM"/>
    </source>
</evidence>
<comment type="similarity">
    <text evidence="1">Belongs to the bacterial solute-binding protein 1 family.</text>
</comment>
<evidence type="ECO:0000313" key="6">
    <source>
        <dbReference type="EMBL" id="OGK16069.1"/>
    </source>
</evidence>
<evidence type="ECO:0000256" key="1">
    <source>
        <dbReference type="ARBA" id="ARBA00008520"/>
    </source>
</evidence>
<dbReference type="PANTHER" id="PTHR30061">
    <property type="entry name" value="MALTOSE-BINDING PERIPLASMIC PROTEIN"/>
    <property type="match status" value="1"/>
</dbReference>